<dbReference type="Proteomes" id="UP000015106">
    <property type="component" value="Chromosome 2"/>
</dbReference>
<accession>A0A8R7PKR6</accession>
<organism evidence="1 2">
    <name type="scientific">Triticum urartu</name>
    <name type="common">Red wild einkorn</name>
    <name type="synonym">Crithodium urartu</name>
    <dbReference type="NCBI Taxonomy" id="4572"/>
    <lineage>
        <taxon>Eukaryota</taxon>
        <taxon>Viridiplantae</taxon>
        <taxon>Streptophyta</taxon>
        <taxon>Embryophyta</taxon>
        <taxon>Tracheophyta</taxon>
        <taxon>Spermatophyta</taxon>
        <taxon>Magnoliopsida</taxon>
        <taxon>Liliopsida</taxon>
        <taxon>Poales</taxon>
        <taxon>Poaceae</taxon>
        <taxon>BOP clade</taxon>
        <taxon>Pooideae</taxon>
        <taxon>Triticodae</taxon>
        <taxon>Triticeae</taxon>
        <taxon>Triticinae</taxon>
        <taxon>Triticum</taxon>
    </lineage>
</organism>
<evidence type="ECO:0000313" key="2">
    <source>
        <dbReference type="Proteomes" id="UP000015106"/>
    </source>
</evidence>
<protein>
    <submittedName>
        <fullName evidence="1">Uncharacterized protein</fullName>
    </submittedName>
</protein>
<reference evidence="1" key="2">
    <citation type="submission" date="2018-03" db="EMBL/GenBank/DDBJ databases">
        <title>The Triticum urartu genome reveals the dynamic nature of wheat genome evolution.</title>
        <authorList>
            <person name="Ling H."/>
            <person name="Ma B."/>
            <person name="Shi X."/>
            <person name="Liu H."/>
            <person name="Dong L."/>
            <person name="Sun H."/>
            <person name="Cao Y."/>
            <person name="Gao Q."/>
            <person name="Zheng S."/>
            <person name="Li Y."/>
            <person name="Yu Y."/>
            <person name="Du H."/>
            <person name="Qi M."/>
            <person name="Li Y."/>
            <person name="Yu H."/>
            <person name="Cui Y."/>
            <person name="Wang N."/>
            <person name="Chen C."/>
            <person name="Wu H."/>
            <person name="Zhao Y."/>
            <person name="Zhang J."/>
            <person name="Li Y."/>
            <person name="Zhou W."/>
            <person name="Zhang B."/>
            <person name="Hu W."/>
            <person name="Eijk M."/>
            <person name="Tang J."/>
            <person name="Witsenboer H."/>
            <person name="Zhao S."/>
            <person name="Li Z."/>
            <person name="Zhang A."/>
            <person name="Wang D."/>
            <person name="Liang C."/>
        </authorList>
    </citation>
    <scope>NUCLEOTIDE SEQUENCE [LARGE SCALE GENOMIC DNA]</scope>
    <source>
        <strain evidence="1">cv. G1812</strain>
    </source>
</reference>
<sequence>MQIIEGLITPSCTDLQRCQQKTYGEVRVSRIAEGSRIRGIVIWDCN</sequence>
<dbReference type="AlphaFoldDB" id="A0A8R7PKR6"/>
<dbReference type="EnsemblPlants" id="TuG1812G0200005470.01.T01">
    <property type="protein sequence ID" value="TuG1812G0200005470.01.T01"/>
    <property type="gene ID" value="TuG1812G0200005470.01"/>
</dbReference>
<evidence type="ECO:0000313" key="1">
    <source>
        <dbReference type="EnsemblPlants" id="TuG1812G0200005470.01.T01"/>
    </source>
</evidence>
<dbReference type="Gramene" id="TuG1812G0200005470.01.T01">
    <property type="protein sequence ID" value="TuG1812G0200005470.01.T01"/>
    <property type="gene ID" value="TuG1812G0200005470.01"/>
</dbReference>
<proteinExistence type="predicted"/>
<reference evidence="1" key="3">
    <citation type="submission" date="2022-06" db="UniProtKB">
        <authorList>
            <consortium name="EnsemblPlants"/>
        </authorList>
    </citation>
    <scope>IDENTIFICATION</scope>
</reference>
<name>A0A8R7PKR6_TRIUA</name>
<keyword evidence="2" id="KW-1185">Reference proteome</keyword>
<reference evidence="2" key="1">
    <citation type="journal article" date="2013" name="Nature">
        <title>Draft genome of the wheat A-genome progenitor Triticum urartu.</title>
        <authorList>
            <person name="Ling H.Q."/>
            <person name="Zhao S."/>
            <person name="Liu D."/>
            <person name="Wang J."/>
            <person name="Sun H."/>
            <person name="Zhang C."/>
            <person name="Fan H."/>
            <person name="Li D."/>
            <person name="Dong L."/>
            <person name="Tao Y."/>
            <person name="Gao C."/>
            <person name="Wu H."/>
            <person name="Li Y."/>
            <person name="Cui Y."/>
            <person name="Guo X."/>
            <person name="Zheng S."/>
            <person name="Wang B."/>
            <person name="Yu K."/>
            <person name="Liang Q."/>
            <person name="Yang W."/>
            <person name="Lou X."/>
            <person name="Chen J."/>
            <person name="Feng M."/>
            <person name="Jian J."/>
            <person name="Zhang X."/>
            <person name="Luo G."/>
            <person name="Jiang Y."/>
            <person name="Liu J."/>
            <person name="Wang Z."/>
            <person name="Sha Y."/>
            <person name="Zhang B."/>
            <person name="Wu H."/>
            <person name="Tang D."/>
            <person name="Shen Q."/>
            <person name="Xue P."/>
            <person name="Zou S."/>
            <person name="Wang X."/>
            <person name="Liu X."/>
            <person name="Wang F."/>
            <person name="Yang Y."/>
            <person name="An X."/>
            <person name="Dong Z."/>
            <person name="Zhang K."/>
            <person name="Zhang X."/>
            <person name="Luo M.C."/>
            <person name="Dvorak J."/>
            <person name="Tong Y."/>
            <person name="Wang J."/>
            <person name="Yang H."/>
            <person name="Li Z."/>
            <person name="Wang D."/>
            <person name="Zhang A."/>
            <person name="Wang J."/>
        </authorList>
    </citation>
    <scope>NUCLEOTIDE SEQUENCE</scope>
    <source>
        <strain evidence="2">cv. G1812</strain>
    </source>
</reference>